<comment type="caution">
    <text evidence="1">The sequence shown here is derived from an EMBL/GenBank/DDBJ whole genome shotgun (WGS) entry which is preliminary data.</text>
</comment>
<dbReference type="EMBL" id="JOJZ01000009">
    <property type="protein sequence ID" value="KID42394.1"/>
    <property type="molecule type" value="Genomic_DNA"/>
</dbReference>
<protein>
    <submittedName>
        <fullName evidence="1">Uncharacterized protein</fullName>
    </submittedName>
</protein>
<accession>A0A0C1M7H3</accession>
<dbReference type="GeneID" id="74913011"/>
<dbReference type="PATRIC" id="fig|1614.7.peg.313"/>
<reference evidence="1 2" key="1">
    <citation type="submission" date="2014-06" db="EMBL/GenBank/DDBJ databases">
        <title>Functional and comparative genomic analyses of the Drosophila gut microbiota identify candidate symbiosis factors.</title>
        <authorList>
            <person name="Newell P.D."/>
            <person name="Chaston J.M."/>
            <person name="Douglas A.E."/>
        </authorList>
    </citation>
    <scope>NUCLEOTIDE SEQUENCE [LARGE SCALE GENOMIC DNA]</scope>
    <source>
        <strain evidence="1 2">DmCS_002</strain>
    </source>
</reference>
<proteinExistence type="predicted"/>
<organism evidence="1 2">
    <name type="scientific">Fructilactobacillus fructivorans</name>
    <dbReference type="NCBI Taxonomy" id="1614"/>
    <lineage>
        <taxon>Bacteria</taxon>
        <taxon>Bacillati</taxon>
        <taxon>Bacillota</taxon>
        <taxon>Bacilli</taxon>
        <taxon>Lactobacillales</taxon>
        <taxon>Lactobacillaceae</taxon>
        <taxon>Fructilactobacillus</taxon>
    </lineage>
</organism>
<dbReference type="RefSeq" id="WP_039143483.1">
    <property type="nucleotide sequence ID" value="NZ_JOJZ01000009.1"/>
</dbReference>
<name>A0A0C1M7H3_9LACO</name>
<evidence type="ECO:0000313" key="2">
    <source>
        <dbReference type="Proteomes" id="UP000031397"/>
    </source>
</evidence>
<sequence>MELNELPLNLCEPMKRKMRNEFAVDINSILPSQVNRKLTTYSVNWNSLLLLIDLKDKNSQFNSLVVDRVSGFTLVKQTTNVLMKELWKDNRLSLTKIKMLAAYCKIKKNIPYVRKDVQLLRLKPIDHCKRNTSWIAYHNLHHVIRMGDDRLEIYFNDLATPIYIDGTYSFIKKQEETSYKIRSMEEMICNQVNNLFGYQKNCHFNYQSPDNDDYFADLMKLIK</sequence>
<gene>
    <name evidence="1" type="ORF">LfDm3_0323</name>
</gene>
<dbReference type="Proteomes" id="UP000031397">
    <property type="component" value="Unassembled WGS sequence"/>
</dbReference>
<keyword evidence="2" id="KW-1185">Reference proteome</keyword>
<evidence type="ECO:0000313" key="1">
    <source>
        <dbReference type="EMBL" id="KID42394.1"/>
    </source>
</evidence>
<dbReference type="AlphaFoldDB" id="A0A0C1M7H3"/>